<sequence length="117" mass="12524">MASGQTMLTGNREQAKFDDGGDVKEGTGLLLSAADEDDAGGPRGCCSLLTGHAMMLVHKSSPNPGSNPGIWEFWELHDRCPDLSPKSVTESGETPPASQDFKKSISNNYLAIKHLHQ</sequence>
<reference evidence="1 2" key="1">
    <citation type="journal article" date="2022" name="Hortic Res">
        <title>A haplotype resolved chromosomal level avocado genome allows analysis of novel avocado genes.</title>
        <authorList>
            <person name="Nath O."/>
            <person name="Fletcher S.J."/>
            <person name="Hayward A."/>
            <person name="Shaw L.M."/>
            <person name="Masouleh A.K."/>
            <person name="Furtado A."/>
            <person name="Henry R.J."/>
            <person name="Mitter N."/>
        </authorList>
    </citation>
    <scope>NUCLEOTIDE SEQUENCE [LARGE SCALE GENOMIC DNA]</scope>
    <source>
        <strain evidence="2">cv. Hass</strain>
    </source>
</reference>
<organism evidence="1 2">
    <name type="scientific">Persea americana</name>
    <name type="common">Avocado</name>
    <dbReference type="NCBI Taxonomy" id="3435"/>
    <lineage>
        <taxon>Eukaryota</taxon>
        <taxon>Viridiplantae</taxon>
        <taxon>Streptophyta</taxon>
        <taxon>Embryophyta</taxon>
        <taxon>Tracheophyta</taxon>
        <taxon>Spermatophyta</taxon>
        <taxon>Magnoliopsida</taxon>
        <taxon>Magnoliidae</taxon>
        <taxon>Laurales</taxon>
        <taxon>Lauraceae</taxon>
        <taxon>Persea</taxon>
    </lineage>
</organism>
<gene>
    <name evidence="1" type="ORF">MRB53_002198</name>
</gene>
<evidence type="ECO:0000313" key="2">
    <source>
        <dbReference type="Proteomes" id="UP001234297"/>
    </source>
</evidence>
<keyword evidence="2" id="KW-1185">Reference proteome</keyword>
<proteinExistence type="predicted"/>
<name>A0ACC2MUS3_PERAE</name>
<comment type="caution">
    <text evidence="1">The sequence shown here is derived from an EMBL/GenBank/DDBJ whole genome shotgun (WGS) entry which is preliminary data.</text>
</comment>
<protein>
    <submittedName>
        <fullName evidence="1">Uncharacterized protein</fullName>
    </submittedName>
</protein>
<accession>A0ACC2MUS3</accession>
<evidence type="ECO:0000313" key="1">
    <source>
        <dbReference type="EMBL" id="KAJ8649175.1"/>
    </source>
</evidence>
<dbReference type="Proteomes" id="UP001234297">
    <property type="component" value="Chromosome 1"/>
</dbReference>
<dbReference type="EMBL" id="CM056809">
    <property type="protein sequence ID" value="KAJ8649175.1"/>
    <property type="molecule type" value="Genomic_DNA"/>
</dbReference>